<dbReference type="CDD" id="cd00060">
    <property type="entry name" value="FHA"/>
    <property type="match status" value="1"/>
</dbReference>
<dbReference type="AlphaFoldDB" id="A0A1G8CR50"/>
<evidence type="ECO:0000313" key="2">
    <source>
        <dbReference type="Proteomes" id="UP000199643"/>
    </source>
</evidence>
<reference evidence="2" key="1">
    <citation type="submission" date="2016-10" db="EMBL/GenBank/DDBJ databases">
        <authorList>
            <person name="Varghese N."/>
            <person name="Submissions S."/>
        </authorList>
    </citation>
    <scope>NUCLEOTIDE SEQUENCE [LARGE SCALE GENOMIC DNA]</scope>
    <source>
        <strain evidence="2">DSM 17933</strain>
    </source>
</reference>
<organism evidence="1 2">
    <name type="scientific">Pedobacter terrae</name>
    <dbReference type="NCBI Taxonomy" id="405671"/>
    <lineage>
        <taxon>Bacteria</taxon>
        <taxon>Pseudomonadati</taxon>
        <taxon>Bacteroidota</taxon>
        <taxon>Sphingobacteriia</taxon>
        <taxon>Sphingobacteriales</taxon>
        <taxon>Sphingobacteriaceae</taxon>
        <taxon>Pedobacter</taxon>
    </lineage>
</organism>
<dbReference type="RefSeq" id="WP_244155722.1">
    <property type="nucleotide sequence ID" value="NZ_FNCH01000026.1"/>
</dbReference>
<proteinExistence type="predicted"/>
<accession>A0A1G8CR50</accession>
<dbReference type="InterPro" id="IPR008984">
    <property type="entry name" value="SMAD_FHA_dom_sf"/>
</dbReference>
<evidence type="ECO:0000313" key="1">
    <source>
        <dbReference type="EMBL" id="SDH47669.1"/>
    </source>
</evidence>
<dbReference type="STRING" id="405671.SAMN05421827_1264"/>
<protein>
    <submittedName>
        <fullName evidence="1">FHA domain-containing protein</fullName>
    </submittedName>
</protein>
<name>A0A1G8CR50_9SPHI</name>
<keyword evidence="2" id="KW-1185">Reference proteome</keyword>
<dbReference type="Gene3D" id="2.60.200.20">
    <property type="match status" value="1"/>
</dbReference>
<gene>
    <name evidence="1" type="ORF">SAMN05421827_1264</name>
</gene>
<dbReference type="Proteomes" id="UP000199643">
    <property type="component" value="Unassembled WGS sequence"/>
</dbReference>
<sequence>MKMIFDLFKSASSEHPDDVKGIRHALLQFVKQELQKAEGGEGANIKGLGIFIHCSPATRHVYEAAVFTEDPDQLKNEIQRISDDYSLDLPSGWLLTFAFDEAFPDDAVEMQQLPVALLVKTKTHFVKQQAKAYLKALSGKTLQPSYEITSEGGKYNIGRDEKAQSDEGYFRTNHIAFPSESDDERNKYISRQHAHIEWDTNLAKFVIFADEGGIPPRNKVKLRSALTEKTVKLHATQIGQELAEGDQIILGESVVLEFSFKPQYHE</sequence>
<dbReference type="SUPFAM" id="SSF49879">
    <property type="entry name" value="SMAD/FHA domain"/>
    <property type="match status" value="1"/>
</dbReference>
<dbReference type="EMBL" id="FNCH01000026">
    <property type="protein sequence ID" value="SDH47669.1"/>
    <property type="molecule type" value="Genomic_DNA"/>
</dbReference>